<protein>
    <submittedName>
        <fullName evidence="1">Uncharacterized protein</fullName>
    </submittedName>
</protein>
<sequence length="77" mass="8716">MQGLILDEGQSEDMFWSLGTAWQFEAFPKDDRYLYQLDSAPHGTLRPPNAVYLPDPTLQSHHFTSLGHFPETTPLGP</sequence>
<accession>A0A135ULZ9</accession>
<dbReference type="EMBL" id="JFFI01001284">
    <property type="protein sequence ID" value="KXH61422.1"/>
    <property type="molecule type" value="Genomic_DNA"/>
</dbReference>
<dbReference type="Proteomes" id="UP000070121">
    <property type="component" value="Unassembled WGS sequence"/>
</dbReference>
<gene>
    <name evidence="1" type="ORF">CSAL01_05248</name>
</gene>
<name>A0A135ULZ9_9PEZI</name>
<comment type="caution">
    <text evidence="1">The sequence shown here is derived from an EMBL/GenBank/DDBJ whole genome shotgun (WGS) entry which is preliminary data.</text>
</comment>
<reference evidence="1 2" key="1">
    <citation type="submission" date="2014-02" db="EMBL/GenBank/DDBJ databases">
        <title>The genome sequence of Colletotrichum salicis CBS 607.94.</title>
        <authorList>
            <person name="Baroncelli R."/>
            <person name="Thon M.R."/>
        </authorList>
    </citation>
    <scope>NUCLEOTIDE SEQUENCE [LARGE SCALE GENOMIC DNA]</scope>
    <source>
        <strain evidence="1 2">CBS 607.94</strain>
    </source>
</reference>
<dbReference type="AlphaFoldDB" id="A0A135ULZ9"/>
<keyword evidence="2" id="KW-1185">Reference proteome</keyword>
<organism evidence="1 2">
    <name type="scientific">Colletotrichum salicis</name>
    <dbReference type="NCBI Taxonomy" id="1209931"/>
    <lineage>
        <taxon>Eukaryota</taxon>
        <taxon>Fungi</taxon>
        <taxon>Dikarya</taxon>
        <taxon>Ascomycota</taxon>
        <taxon>Pezizomycotina</taxon>
        <taxon>Sordariomycetes</taxon>
        <taxon>Hypocreomycetidae</taxon>
        <taxon>Glomerellales</taxon>
        <taxon>Glomerellaceae</taxon>
        <taxon>Colletotrichum</taxon>
        <taxon>Colletotrichum acutatum species complex</taxon>
    </lineage>
</organism>
<evidence type="ECO:0000313" key="2">
    <source>
        <dbReference type="Proteomes" id="UP000070121"/>
    </source>
</evidence>
<evidence type="ECO:0000313" key="1">
    <source>
        <dbReference type="EMBL" id="KXH61422.1"/>
    </source>
</evidence>
<proteinExistence type="predicted"/>